<keyword evidence="2" id="KW-1185">Reference proteome</keyword>
<dbReference type="EMBL" id="JAQOWY010000301">
    <property type="protein sequence ID" value="KAK1844706.1"/>
    <property type="molecule type" value="Genomic_DNA"/>
</dbReference>
<name>A0AAD9AAW6_9PEZI</name>
<reference evidence="1" key="1">
    <citation type="submission" date="2023-01" db="EMBL/GenBank/DDBJ databases">
        <title>Colletotrichum chrysophilum M932 genome sequence.</title>
        <authorList>
            <person name="Baroncelli R."/>
        </authorList>
    </citation>
    <scope>NUCLEOTIDE SEQUENCE</scope>
    <source>
        <strain evidence="1">M932</strain>
    </source>
</reference>
<gene>
    <name evidence="1" type="ORF">CCHR01_12691</name>
</gene>
<dbReference type="AlphaFoldDB" id="A0AAD9AAW6"/>
<dbReference type="Proteomes" id="UP001243330">
    <property type="component" value="Unassembled WGS sequence"/>
</dbReference>
<proteinExistence type="predicted"/>
<sequence length="63" mass="6806">MSDAGLKWTQAASILSRPSIVILTLYPVMAWLEGDTSNSSRPIPKPFPKPAVQPQVPAEILCS</sequence>
<evidence type="ECO:0000313" key="2">
    <source>
        <dbReference type="Proteomes" id="UP001243330"/>
    </source>
</evidence>
<protein>
    <submittedName>
        <fullName evidence="1">Uncharacterized protein</fullName>
    </submittedName>
</protein>
<organism evidence="1 2">
    <name type="scientific">Colletotrichum chrysophilum</name>
    <dbReference type="NCBI Taxonomy" id="1836956"/>
    <lineage>
        <taxon>Eukaryota</taxon>
        <taxon>Fungi</taxon>
        <taxon>Dikarya</taxon>
        <taxon>Ascomycota</taxon>
        <taxon>Pezizomycotina</taxon>
        <taxon>Sordariomycetes</taxon>
        <taxon>Hypocreomycetidae</taxon>
        <taxon>Glomerellales</taxon>
        <taxon>Glomerellaceae</taxon>
        <taxon>Colletotrichum</taxon>
        <taxon>Colletotrichum gloeosporioides species complex</taxon>
    </lineage>
</organism>
<evidence type="ECO:0000313" key="1">
    <source>
        <dbReference type="EMBL" id="KAK1844706.1"/>
    </source>
</evidence>
<accession>A0AAD9AAW6</accession>
<comment type="caution">
    <text evidence="1">The sequence shown here is derived from an EMBL/GenBank/DDBJ whole genome shotgun (WGS) entry which is preliminary data.</text>
</comment>